<feature type="domain" description="M23ase beta-sheet core" evidence="3">
    <location>
        <begin position="162"/>
        <end position="255"/>
    </location>
</feature>
<evidence type="ECO:0000256" key="2">
    <source>
        <dbReference type="SAM" id="MobiDB-lite"/>
    </source>
</evidence>
<dbReference type="Proteomes" id="UP000179769">
    <property type="component" value="Unassembled WGS sequence"/>
</dbReference>
<protein>
    <submittedName>
        <fullName evidence="4">Peptidase M23</fullName>
    </submittedName>
</protein>
<feature type="region of interest" description="Disordered" evidence="2">
    <location>
        <begin position="53"/>
        <end position="141"/>
    </location>
</feature>
<dbReference type="Pfam" id="PF01551">
    <property type="entry name" value="Peptidase_M23"/>
    <property type="match status" value="1"/>
</dbReference>
<comment type="caution">
    <text evidence="4">The sequence shown here is derived from an EMBL/GenBank/DDBJ whole genome shotgun (WGS) entry which is preliminary data.</text>
</comment>
<dbReference type="PROSITE" id="PS51257">
    <property type="entry name" value="PROKAR_LIPOPROTEIN"/>
    <property type="match status" value="1"/>
</dbReference>
<evidence type="ECO:0000259" key="3">
    <source>
        <dbReference type="Pfam" id="PF01551"/>
    </source>
</evidence>
<reference evidence="5" key="1">
    <citation type="submission" date="2016-07" db="EMBL/GenBank/DDBJ databases">
        <title>Frankia sp. NRRL B-16219 Genome sequencing.</title>
        <authorList>
            <person name="Ghodhbane-Gtari F."/>
            <person name="Swanson E."/>
            <person name="Gueddou A."/>
            <person name="Louati M."/>
            <person name="Nouioui I."/>
            <person name="Hezbri K."/>
            <person name="Abebe-Akele F."/>
            <person name="Simpson S."/>
            <person name="Morris K."/>
            <person name="Thomas K."/>
            <person name="Gtari M."/>
            <person name="Tisa L.S."/>
        </authorList>
    </citation>
    <scope>NUCLEOTIDE SEQUENCE [LARGE SCALE GENOMIC DNA]</scope>
    <source>
        <strain evidence="5">NRRL B-16219</strain>
    </source>
</reference>
<dbReference type="EMBL" id="MAXA01000069">
    <property type="protein sequence ID" value="OHV40443.1"/>
    <property type="molecule type" value="Genomic_DNA"/>
</dbReference>
<dbReference type="AlphaFoldDB" id="A0A1S1R0I1"/>
<keyword evidence="5" id="KW-1185">Reference proteome</keyword>
<sequence length="271" mass="27765">MPHPPRFDPHWLVIPALALMIALGCPGRVPIRGSFGAGAPDVLTAPATPAPPVTAAIPAAPTSPDATTSRSPADTPATTVAIPRTASSEPTAAPAVNDSPGGLTAAAPTEPTPDAPTSSPAQAPAPAPARAPDGDQRWRWPLPEPVTVAGIFRAPTHPYGPGHRGVDLRSDPGVGVRAARPGVVGFAGWVGDRWVVTVVHGALRTTYEPVRPLVHEGQTVGGGDQLGLLEAGHPGCPGAACLHWGVLRGSEYLDPLSFFHRVPPRLLPLDG</sequence>
<dbReference type="CDD" id="cd12797">
    <property type="entry name" value="M23_peptidase"/>
    <property type="match status" value="1"/>
</dbReference>
<dbReference type="GO" id="GO:0004222">
    <property type="term" value="F:metalloendopeptidase activity"/>
    <property type="evidence" value="ECO:0007669"/>
    <property type="project" value="TreeGrafter"/>
</dbReference>
<dbReference type="InterPro" id="IPR016047">
    <property type="entry name" value="M23ase_b-sheet_dom"/>
</dbReference>
<evidence type="ECO:0000313" key="5">
    <source>
        <dbReference type="Proteomes" id="UP000179769"/>
    </source>
</evidence>
<accession>A0A1S1R0I1</accession>
<dbReference type="InterPro" id="IPR011055">
    <property type="entry name" value="Dup_hybrid_motif"/>
</dbReference>
<dbReference type="RefSeq" id="WP_071060594.1">
    <property type="nucleotide sequence ID" value="NZ_MAXA01000069.1"/>
</dbReference>
<feature type="compositionally biased region" description="Low complexity" evidence="2">
    <location>
        <begin position="53"/>
        <end position="73"/>
    </location>
</feature>
<keyword evidence="1" id="KW-0732">Signal</keyword>
<dbReference type="PANTHER" id="PTHR21666">
    <property type="entry name" value="PEPTIDASE-RELATED"/>
    <property type="match status" value="1"/>
</dbReference>
<gene>
    <name evidence="4" type="ORF">BBK14_12385</name>
</gene>
<dbReference type="Gene3D" id="2.70.70.10">
    <property type="entry name" value="Glucose Permease (Domain IIA)"/>
    <property type="match status" value="1"/>
</dbReference>
<evidence type="ECO:0000256" key="1">
    <source>
        <dbReference type="ARBA" id="ARBA00022729"/>
    </source>
</evidence>
<organism evidence="4 5">
    <name type="scientific">Parafrankia soli</name>
    <dbReference type="NCBI Taxonomy" id="2599596"/>
    <lineage>
        <taxon>Bacteria</taxon>
        <taxon>Bacillati</taxon>
        <taxon>Actinomycetota</taxon>
        <taxon>Actinomycetes</taxon>
        <taxon>Frankiales</taxon>
        <taxon>Frankiaceae</taxon>
        <taxon>Parafrankia</taxon>
    </lineage>
</organism>
<dbReference type="PANTHER" id="PTHR21666:SF289">
    <property type="entry name" value="L-ALA--D-GLU ENDOPEPTIDASE"/>
    <property type="match status" value="1"/>
</dbReference>
<dbReference type="SUPFAM" id="SSF51261">
    <property type="entry name" value="Duplicated hybrid motif"/>
    <property type="match status" value="1"/>
</dbReference>
<proteinExistence type="predicted"/>
<dbReference type="OrthoDB" id="5245088at2"/>
<name>A0A1S1R0I1_9ACTN</name>
<evidence type="ECO:0000313" key="4">
    <source>
        <dbReference type="EMBL" id="OHV40443.1"/>
    </source>
</evidence>
<dbReference type="InterPro" id="IPR050570">
    <property type="entry name" value="Cell_wall_metabolism_enzyme"/>
</dbReference>